<dbReference type="Pfam" id="PF00069">
    <property type="entry name" value="Pkinase"/>
    <property type="match status" value="1"/>
</dbReference>
<keyword evidence="4 5" id="KW-0067">ATP-binding</keyword>
<dbReference type="InterPro" id="IPR011009">
    <property type="entry name" value="Kinase-like_dom_sf"/>
</dbReference>
<dbReference type="PROSITE" id="PS50011">
    <property type="entry name" value="PROTEIN_KINASE_DOM"/>
    <property type="match status" value="1"/>
</dbReference>
<dbReference type="Gene3D" id="1.10.510.10">
    <property type="entry name" value="Transferase(Phosphotransferase) domain 1"/>
    <property type="match status" value="1"/>
</dbReference>
<sequence>MDWIRGPTLGSGSFATVSLATPKNPSLPFHIPVAVKSSDRFTSFLLVNEEHVLNRLGSSCPRIVKCLGHDTTVENGESFYNIFLEYASNGTLADQMKKNQGGRFDEKQVRRYARSVMEGLKHIHENGFIHCDIKLQNMLVFEDGEVKISDFGLAKEKGATVQRGDKKWECRGTPLYMSPESVNDNEYESPADIWAVGCAAVEMLTGKPAWNVKSGSNMWSLLIRIGVGEEIPVIPEDLSEQGKDFLRKCFVKDPRERWTAEMLLNHPFLAEDSHDALIHNEISPRSNFDFPDWDSTSTVTDSAVTTVSSPGDWLPRLVTEQGSPDWSESEGWISVRRRVILEASTTQLLRSLPSFSKRYKHTPTQLTSFNSLTVNTYTFLFFTIMDWIRGPTLGSGSFATVSLATPKNPSLPFHIPVAVKSSDRFTSSLLVNEEHVLNRLGSSCPRIVKCLGHDTTVLQHLPRIRFERYTR</sequence>
<dbReference type="GO" id="GO:0004674">
    <property type="term" value="F:protein serine/threonine kinase activity"/>
    <property type="evidence" value="ECO:0007669"/>
    <property type="project" value="UniProtKB-KW"/>
</dbReference>
<evidence type="ECO:0000256" key="5">
    <source>
        <dbReference type="PROSITE-ProRule" id="PRU10141"/>
    </source>
</evidence>
<dbReference type="InterPro" id="IPR000719">
    <property type="entry name" value="Prot_kinase_dom"/>
</dbReference>
<evidence type="ECO:0000256" key="4">
    <source>
        <dbReference type="ARBA" id="ARBA00022840"/>
    </source>
</evidence>
<gene>
    <name evidence="8" type="ORF">Ahy_B05g079572</name>
</gene>
<comment type="similarity">
    <text evidence="6">Belongs to the protein kinase superfamily.</text>
</comment>
<evidence type="ECO:0000313" key="8">
    <source>
        <dbReference type="EMBL" id="RYR11090.1"/>
    </source>
</evidence>
<dbReference type="PANTHER" id="PTHR48011">
    <property type="entry name" value="CCR4-NOT TRANSCRIPTIONAL COMPLEX SUBUNIT CAF120-RELATED"/>
    <property type="match status" value="1"/>
</dbReference>
<evidence type="ECO:0000313" key="9">
    <source>
        <dbReference type="Proteomes" id="UP000289738"/>
    </source>
</evidence>
<keyword evidence="6" id="KW-0723">Serine/threonine-protein kinase</keyword>
<dbReference type="PROSITE" id="PS00108">
    <property type="entry name" value="PROTEIN_KINASE_ST"/>
    <property type="match status" value="1"/>
</dbReference>
<organism evidence="8 9">
    <name type="scientific">Arachis hypogaea</name>
    <name type="common">Peanut</name>
    <dbReference type="NCBI Taxonomy" id="3818"/>
    <lineage>
        <taxon>Eukaryota</taxon>
        <taxon>Viridiplantae</taxon>
        <taxon>Streptophyta</taxon>
        <taxon>Embryophyta</taxon>
        <taxon>Tracheophyta</taxon>
        <taxon>Spermatophyta</taxon>
        <taxon>Magnoliopsida</taxon>
        <taxon>eudicotyledons</taxon>
        <taxon>Gunneridae</taxon>
        <taxon>Pentapetalae</taxon>
        <taxon>rosids</taxon>
        <taxon>fabids</taxon>
        <taxon>Fabales</taxon>
        <taxon>Fabaceae</taxon>
        <taxon>Papilionoideae</taxon>
        <taxon>50 kb inversion clade</taxon>
        <taxon>dalbergioids sensu lato</taxon>
        <taxon>Dalbergieae</taxon>
        <taxon>Pterocarpus clade</taxon>
        <taxon>Arachis</taxon>
    </lineage>
</organism>
<evidence type="ECO:0000259" key="7">
    <source>
        <dbReference type="PROSITE" id="PS50011"/>
    </source>
</evidence>
<evidence type="ECO:0000256" key="3">
    <source>
        <dbReference type="ARBA" id="ARBA00022777"/>
    </source>
</evidence>
<reference evidence="8 9" key="1">
    <citation type="submission" date="2019-01" db="EMBL/GenBank/DDBJ databases">
        <title>Sequencing of cultivated peanut Arachis hypogaea provides insights into genome evolution and oil improvement.</title>
        <authorList>
            <person name="Chen X."/>
        </authorList>
    </citation>
    <scope>NUCLEOTIDE SEQUENCE [LARGE SCALE GENOMIC DNA]</scope>
    <source>
        <strain evidence="9">cv. Fuhuasheng</strain>
        <tissue evidence="8">Leaves</tissue>
    </source>
</reference>
<dbReference type="InterPro" id="IPR017441">
    <property type="entry name" value="Protein_kinase_ATP_BS"/>
</dbReference>
<dbReference type="PANTHER" id="PTHR48011:SF18">
    <property type="entry name" value="MITOGEN-ACTIVATED PROTEIN KINASE KINASE KINASE 19-RELATED"/>
    <property type="match status" value="1"/>
</dbReference>
<dbReference type="EMBL" id="SDMP01000015">
    <property type="protein sequence ID" value="RYR11090.1"/>
    <property type="molecule type" value="Genomic_DNA"/>
</dbReference>
<name>A0A444ZA84_ARAHY</name>
<dbReference type="GO" id="GO:0005524">
    <property type="term" value="F:ATP binding"/>
    <property type="evidence" value="ECO:0007669"/>
    <property type="project" value="UniProtKB-UniRule"/>
</dbReference>
<keyword evidence="1" id="KW-0808">Transferase</keyword>
<dbReference type="InterPro" id="IPR008271">
    <property type="entry name" value="Ser/Thr_kinase_AS"/>
</dbReference>
<comment type="caution">
    <text evidence="8">The sequence shown here is derived from an EMBL/GenBank/DDBJ whole genome shotgun (WGS) entry which is preliminary data.</text>
</comment>
<accession>A0A444ZA84</accession>
<evidence type="ECO:0000256" key="2">
    <source>
        <dbReference type="ARBA" id="ARBA00022741"/>
    </source>
</evidence>
<dbReference type="STRING" id="3818.A0A444ZA84"/>
<evidence type="ECO:0000256" key="6">
    <source>
        <dbReference type="RuleBase" id="RU000304"/>
    </source>
</evidence>
<dbReference type="AlphaFoldDB" id="A0A444ZA84"/>
<keyword evidence="2 5" id="KW-0547">Nucleotide-binding</keyword>
<dbReference type="SUPFAM" id="SSF56112">
    <property type="entry name" value="Protein kinase-like (PK-like)"/>
    <property type="match status" value="2"/>
</dbReference>
<dbReference type="CDD" id="cd06606">
    <property type="entry name" value="STKc_MAPKKK"/>
    <property type="match status" value="1"/>
</dbReference>
<feature type="binding site" evidence="5">
    <location>
        <position position="420"/>
    </location>
    <ligand>
        <name>ATP</name>
        <dbReference type="ChEBI" id="CHEBI:30616"/>
    </ligand>
</feature>
<feature type="domain" description="Protein kinase" evidence="7">
    <location>
        <begin position="3"/>
        <end position="269"/>
    </location>
</feature>
<feature type="binding site" evidence="5">
    <location>
        <position position="36"/>
    </location>
    <ligand>
        <name>ATP</name>
        <dbReference type="ChEBI" id="CHEBI:30616"/>
    </ligand>
</feature>
<dbReference type="InterPro" id="IPR052751">
    <property type="entry name" value="Plant_MAPKKK"/>
</dbReference>
<protein>
    <recommendedName>
        <fullName evidence="7">Protein kinase domain-containing protein</fullName>
    </recommendedName>
</protein>
<dbReference type="Proteomes" id="UP000289738">
    <property type="component" value="Chromosome B05"/>
</dbReference>
<dbReference type="GO" id="GO:0007165">
    <property type="term" value="P:signal transduction"/>
    <property type="evidence" value="ECO:0007669"/>
    <property type="project" value="TreeGrafter"/>
</dbReference>
<keyword evidence="3" id="KW-0418">Kinase</keyword>
<keyword evidence="9" id="KW-1185">Reference proteome</keyword>
<dbReference type="PROSITE" id="PS00107">
    <property type="entry name" value="PROTEIN_KINASE_ATP"/>
    <property type="match status" value="2"/>
</dbReference>
<dbReference type="SMART" id="SM00220">
    <property type="entry name" value="S_TKc"/>
    <property type="match status" value="1"/>
</dbReference>
<proteinExistence type="inferred from homology"/>
<evidence type="ECO:0000256" key="1">
    <source>
        <dbReference type="ARBA" id="ARBA00022679"/>
    </source>
</evidence>